<dbReference type="PANTHER" id="PTHR45855:SF24">
    <property type="entry name" value="HELIX-LOOP-HELIX DNA-BINDING DOMAIN CONTAINING PROTEIN, EXPRESSED"/>
    <property type="match status" value="1"/>
</dbReference>
<feature type="region of interest" description="Disordered" evidence="6">
    <location>
        <begin position="180"/>
        <end position="207"/>
    </location>
</feature>
<dbReference type="SUPFAM" id="SSF47459">
    <property type="entry name" value="HLH, helix-loop-helix DNA-binding domain"/>
    <property type="match status" value="1"/>
</dbReference>
<dbReference type="OrthoDB" id="71302at2759"/>
<evidence type="ECO:0000256" key="4">
    <source>
        <dbReference type="ARBA" id="ARBA00023163"/>
    </source>
</evidence>
<protein>
    <submittedName>
        <fullName evidence="7">Transcription factor une10</fullName>
    </submittedName>
</protein>
<keyword evidence="5" id="KW-0539">Nucleus</keyword>
<dbReference type="GO" id="GO:0005634">
    <property type="term" value="C:nucleus"/>
    <property type="evidence" value="ECO:0007669"/>
    <property type="project" value="UniProtKB-SubCell"/>
</dbReference>
<keyword evidence="3" id="KW-0238">DNA-binding</keyword>
<evidence type="ECO:0000256" key="6">
    <source>
        <dbReference type="SAM" id="MobiDB-lite"/>
    </source>
</evidence>
<keyword evidence="2" id="KW-0805">Transcription regulation</keyword>
<dbReference type="InterPro" id="IPR036638">
    <property type="entry name" value="HLH_DNA-bd_sf"/>
</dbReference>
<dbReference type="GO" id="GO:0046983">
    <property type="term" value="F:protein dimerization activity"/>
    <property type="evidence" value="ECO:0007669"/>
    <property type="project" value="InterPro"/>
</dbReference>
<evidence type="ECO:0000256" key="5">
    <source>
        <dbReference type="ARBA" id="ARBA00023242"/>
    </source>
</evidence>
<proteinExistence type="predicted"/>
<comment type="subcellular location">
    <subcellularLocation>
        <location evidence="1">Nucleus</location>
    </subcellularLocation>
</comment>
<evidence type="ECO:0000256" key="3">
    <source>
        <dbReference type="ARBA" id="ARBA00023125"/>
    </source>
</evidence>
<dbReference type="InterPro" id="IPR031066">
    <property type="entry name" value="bHLH_ALC-like_plant"/>
</dbReference>
<evidence type="ECO:0000256" key="1">
    <source>
        <dbReference type="ARBA" id="ARBA00004123"/>
    </source>
</evidence>
<sequence length="347" mass="37841">MGQRVPRMDFDENLTPVLINSDASNHENFTNQSNSLSNVLPSDTTRMEFRRGDPPWDDYQIAMQAYQANQATSQLQSAMVVDHHNDTNPASITIPMTFEPPFEPIVNQATSQLQPPFEPIVNQATSQLQPGGGTGYTPTTLVSPGNTFSVSGYSKTTPACEEPDSVSLKSLACENDQIGNEEEGKRGTAVSAKRTRAAKHNHSERTDKASMLDEVIQHLKKLQDQVRMLNNLNMTSRTMMLPLAPHQQQLQQLYQLQMSMMAGMGMGLPDTSNIGPATAPVPPPIAPATTAFNPPPPPPPAKQSLSDPLLLYLTGESRVQPMDADAYRRMENMFQQCQTSGSGSGSG</sequence>
<dbReference type="AlphaFoldDB" id="A0A830B8W3"/>
<dbReference type="Proteomes" id="UP000653305">
    <property type="component" value="Unassembled WGS sequence"/>
</dbReference>
<name>A0A830B8W3_9LAMI</name>
<reference evidence="7" key="1">
    <citation type="submission" date="2020-07" db="EMBL/GenBank/DDBJ databases">
        <title>Ethylene signaling mediates host invasion by parasitic plants.</title>
        <authorList>
            <person name="Yoshida S."/>
        </authorList>
    </citation>
    <scope>NUCLEOTIDE SEQUENCE</scope>
    <source>
        <strain evidence="7">Okayama</strain>
    </source>
</reference>
<dbReference type="Gene3D" id="4.10.280.10">
    <property type="entry name" value="Helix-loop-helix DNA-binding domain"/>
    <property type="match status" value="1"/>
</dbReference>
<dbReference type="EMBL" id="BMAC01000025">
    <property type="protein sequence ID" value="GFP80903.1"/>
    <property type="molecule type" value="Genomic_DNA"/>
</dbReference>
<keyword evidence="8" id="KW-1185">Reference proteome</keyword>
<evidence type="ECO:0000313" key="8">
    <source>
        <dbReference type="Proteomes" id="UP000653305"/>
    </source>
</evidence>
<organism evidence="7 8">
    <name type="scientific">Phtheirospermum japonicum</name>
    <dbReference type="NCBI Taxonomy" id="374723"/>
    <lineage>
        <taxon>Eukaryota</taxon>
        <taxon>Viridiplantae</taxon>
        <taxon>Streptophyta</taxon>
        <taxon>Embryophyta</taxon>
        <taxon>Tracheophyta</taxon>
        <taxon>Spermatophyta</taxon>
        <taxon>Magnoliopsida</taxon>
        <taxon>eudicotyledons</taxon>
        <taxon>Gunneridae</taxon>
        <taxon>Pentapetalae</taxon>
        <taxon>asterids</taxon>
        <taxon>lamiids</taxon>
        <taxon>Lamiales</taxon>
        <taxon>Orobanchaceae</taxon>
        <taxon>Orobanchaceae incertae sedis</taxon>
        <taxon>Phtheirospermum</taxon>
    </lineage>
</organism>
<keyword evidence="4" id="KW-0804">Transcription</keyword>
<comment type="caution">
    <text evidence="7">The sequence shown here is derived from an EMBL/GenBank/DDBJ whole genome shotgun (WGS) entry which is preliminary data.</text>
</comment>
<gene>
    <name evidence="7" type="ORF">PHJA_000233600</name>
</gene>
<evidence type="ECO:0000256" key="2">
    <source>
        <dbReference type="ARBA" id="ARBA00023015"/>
    </source>
</evidence>
<evidence type="ECO:0000313" key="7">
    <source>
        <dbReference type="EMBL" id="GFP80903.1"/>
    </source>
</evidence>
<dbReference type="GO" id="GO:0003677">
    <property type="term" value="F:DNA binding"/>
    <property type="evidence" value="ECO:0007669"/>
    <property type="project" value="UniProtKB-KW"/>
</dbReference>
<dbReference type="PANTHER" id="PTHR45855">
    <property type="entry name" value="TRANSCRIPTION FACTOR PIF1-RELATED"/>
    <property type="match status" value="1"/>
</dbReference>
<accession>A0A830B8W3</accession>